<reference evidence="1 2" key="1">
    <citation type="submission" date="2007-01" db="EMBL/GenBank/DDBJ databases">
        <authorList>
            <person name="Haygood M."/>
            <person name="Podell S."/>
            <person name="Anderson C."/>
            <person name="Hopkinson B."/>
            <person name="Roe K."/>
            <person name="Barbeau K."/>
            <person name="Gaasterland T."/>
            <person name="Ferriera S."/>
            <person name="Johnson J."/>
            <person name="Kravitz S."/>
            <person name="Beeson K."/>
            <person name="Sutton G."/>
            <person name="Rogers Y.-H."/>
            <person name="Friedman R."/>
            <person name="Frazier M."/>
            <person name="Venter J.C."/>
        </authorList>
    </citation>
    <scope>NUCLEOTIDE SEQUENCE [LARGE SCALE GENOMIC DNA]</scope>
    <source>
        <strain evidence="1 2">ATCC 23134</strain>
    </source>
</reference>
<gene>
    <name evidence="1" type="ORF">M23134_05048</name>
</gene>
<dbReference type="EMBL" id="AAWS01000002">
    <property type="protein sequence ID" value="EAY31542.1"/>
    <property type="molecule type" value="Genomic_DNA"/>
</dbReference>
<evidence type="ECO:0000313" key="1">
    <source>
        <dbReference type="EMBL" id="EAY31542.1"/>
    </source>
</evidence>
<evidence type="ECO:0000313" key="2">
    <source>
        <dbReference type="Proteomes" id="UP000004095"/>
    </source>
</evidence>
<proteinExistence type="predicted"/>
<organism evidence="1 2">
    <name type="scientific">Microscilla marina ATCC 23134</name>
    <dbReference type="NCBI Taxonomy" id="313606"/>
    <lineage>
        <taxon>Bacteria</taxon>
        <taxon>Pseudomonadati</taxon>
        <taxon>Bacteroidota</taxon>
        <taxon>Cytophagia</taxon>
        <taxon>Cytophagales</taxon>
        <taxon>Microscillaceae</taxon>
        <taxon>Microscilla</taxon>
    </lineage>
</organism>
<comment type="caution">
    <text evidence="1">The sequence shown here is derived from an EMBL/GenBank/DDBJ whole genome shotgun (WGS) entry which is preliminary data.</text>
</comment>
<name>A1ZD03_MICM2</name>
<protein>
    <submittedName>
        <fullName evidence="1">Uncharacterized protein</fullName>
    </submittedName>
</protein>
<dbReference type="Proteomes" id="UP000004095">
    <property type="component" value="Unassembled WGS sequence"/>
</dbReference>
<keyword evidence="2" id="KW-1185">Reference proteome</keyword>
<dbReference type="AlphaFoldDB" id="A1ZD03"/>
<sequence length="37" mass="4397">MVDKIYFLKVQSAGARGAEFELEECKEKQKRFDIELF</sequence>
<accession>A1ZD03</accession>